<evidence type="ECO:0000259" key="2">
    <source>
        <dbReference type="Pfam" id="PF00561"/>
    </source>
</evidence>
<organism evidence="3 4">
    <name type="scientific">Monosporascus ibericus</name>
    <dbReference type="NCBI Taxonomy" id="155417"/>
    <lineage>
        <taxon>Eukaryota</taxon>
        <taxon>Fungi</taxon>
        <taxon>Dikarya</taxon>
        <taxon>Ascomycota</taxon>
        <taxon>Pezizomycotina</taxon>
        <taxon>Sordariomycetes</taxon>
        <taxon>Xylariomycetidae</taxon>
        <taxon>Xylariales</taxon>
        <taxon>Xylariales incertae sedis</taxon>
        <taxon>Monosporascus</taxon>
    </lineage>
</organism>
<dbReference type="OrthoDB" id="446723at2759"/>
<dbReference type="Proteomes" id="UP000293360">
    <property type="component" value="Unassembled WGS sequence"/>
</dbReference>
<dbReference type="InterPro" id="IPR000073">
    <property type="entry name" value="AB_hydrolase_1"/>
</dbReference>
<dbReference type="PANTHER" id="PTHR12277">
    <property type="entry name" value="ALPHA/BETA HYDROLASE DOMAIN-CONTAINING PROTEIN"/>
    <property type="match status" value="1"/>
</dbReference>
<dbReference type="InterPro" id="IPR029058">
    <property type="entry name" value="AB_hydrolase_fold"/>
</dbReference>
<feature type="transmembrane region" description="Helical" evidence="1">
    <location>
        <begin position="6"/>
        <end position="34"/>
    </location>
</feature>
<dbReference type="PANTHER" id="PTHR12277:SF81">
    <property type="entry name" value="PROTEIN ABHD13"/>
    <property type="match status" value="1"/>
</dbReference>
<proteinExistence type="predicted"/>
<evidence type="ECO:0000256" key="1">
    <source>
        <dbReference type="SAM" id="Phobius"/>
    </source>
</evidence>
<feature type="domain" description="AB hydrolase-1" evidence="2">
    <location>
        <begin position="113"/>
        <end position="220"/>
    </location>
</feature>
<keyword evidence="1" id="KW-0812">Transmembrane</keyword>
<name>A0A4Q4T7P3_9PEZI</name>
<dbReference type="SUPFAM" id="SSF53474">
    <property type="entry name" value="alpha/beta-Hydrolases"/>
    <property type="match status" value="1"/>
</dbReference>
<keyword evidence="1" id="KW-0472">Membrane</keyword>
<evidence type="ECO:0000313" key="4">
    <source>
        <dbReference type="Proteomes" id="UP000293360"/>
    </source>
</evidence>
<protein>
    <recommendedName>
        <fullName evidence="2">AB hydrolase-1 domain-containing protein</fullName>
    </recommendedName>
</protein>
<evidence type="ECO:0000313" key="3">
    <source>
        <dbReference type="EMBL" id="RYO99794.1"/>
    </source>
</evidence>
<dbReference type="Gene3D" id="3.40.50.1820">
    <property type="entry name" value="alpha/beta hydrolase"/>
    <property type="match status" value="1"/>
</dbReference>
<reference evidence="3 4" key="1">
    <citation type="submission" date="2018-06" db="EMBL/GenBank/DDBJ databases">
        <title>Complete Genomes of Monosporascus.</title>
        <authorList>
            <person name="Robinson A.J."/>
            <person name="Natvig D.O."/>
        </authorList>
    </citation>
    <scope>NUCLEOTIDE SEQUENCE [LARGE SCALE GENOMIC DNA]</scope>
    <source>
        <strain evidence="3 4">CBS 110550</strain>
    </source>
</reference>
<sequence length="381" mass="41990">MARTPPWGIGLAAGLAAPFGIYILMLLLGSVPYFQRLFMYAHKFNTVFWHDVDKPEYWGFATDGETLYSWHVLPLRTYMKHESRLQSQKGGFCADVTSAESFKILKDDPEARLIIYFHGNAGHIAQAVRPGAYHTLTDTSDYHLLAIDYRGFGKSTGTPTENGLIHDGVAAVSWAMDVAGIPSDRIVIMGQSLGTAVTSGVAEHFAMQGVEFAGIILIAGFSDMQTLLSSYTAAGFIPILSPIRAIPPLLRFLHRFILDKWKSTDRLANVVSTTRNRLRLTLIHAKDDLEIPSHESDALFKCASSATMGEELDDDQFGVWKEGKTARKQDGSFVSVVTGKPDIVIRQELVRYGGHNGIMLSSQVALAVLRSFEPDTEKPPV</sequence>
<gene>
    <name evidence="3" type="ORF">DL764_006719</name>
</gene>
<dbReference type="AlphaFoldDB" id="A0A4Q4T7P3"/>
<dbReference type="STRING" id="155417.A0A4Q4T7P3"/>
<keyword evidence="1" id="KW-1133">Transmembrane helix</keyword>
<dbReference type="Pfam" id="PF00561">
    <property type="entry name" value="Abhydrolase_1"/>
    <property type="match status" value="1"/>
</dbReference>
<keyword evidence="4" id="KW-1185">Reference proteome</keyword>
<accession>A0A4Q4T7P3</accession>
<dbReference type="EMBL" id="QJNU01000407">
    <property type="protein sequence ID" value="RYO99794.1"/>
    <property type="molecule type" value="Genomic_DNA"/>
</dbReference>
<comment type="caution">
    <text evidence="3">The sequence shown here is derived from an EMBL/GenBank/DDBJ whole genome shotgun (WGS) entry which is preliminary data.</text>
</comment>